<dbReference type="InterPro" id="IPR007374">
    <property type="entry name" value="ASCH_domain"/>
</dbReference>
<dbReference type="AlphaFoldDB" id="A0A844QEU1"/>
<proteinExistence type="predicted"/>
<dbReference type="SUPFAM" id="SSF88697">
    <property type="entry name" value="PUA domain-like"/>
    <property type="match status" value="1"/>
</dbReference>
<dbReference type="Pfam" id="PF04266">
    <property type="entry name" value="ASCH"/>
    <property type="match status" value="1"/>
</dbReference>
<feature type="domain" description="ASCH" evidence="1">
    <location>
        <begin position="5"/>
        <end position="96"/>
    </location>
</feature>
<dbReference type="Proteomes" id="UP000463224">
    <property type="component" value="Unassembled WGS sequence"/>
</dbReference>
<evidence type="ECO:0000313" key="2">
    <source>
        <dbReference type="EMBL" id="MVA96309.1"/>
    </source>
</evidence>
<accession>A0A844QEU1</accession>
<organism evidence="2 3">
    <name type="scientific">Nitratireductor arenosus</name>
    <dbReference type="NCBI Taxonomy" id="2682096"/>
    <lineage>
        <taxon>Bacteria</taxon>
        <taxon>Pseudomonadati</taxon>
        <taxon>Pseudomonadota</taxon>
        <taxon>Alphaproteobacteria</taxon>
        <taxon>Hyphomicrobiales</taxon>
        <taxon>Phyllobacteriaceae</taxon>
        <taxon>Nitratireductor</taxon>
    </lineage>
</organism>
<reference evidence="2 3" key="1">
    <citation type="submission" date="2019-12" db="EMBL/GenBank/DDBJ databases">
        <title>Nitratireductor arenosus sp. nov., Isolated from sea sand, Jeju island, South Korea.</title>
        <authorList>
            <person name="Kim W."/>
        </authorList>
    </citation>
    <scope>NUCLEOTIDE SEQUENCE [LARGE SCALE GENOMIC DNA]</scope>
    <source>
        <strain evidence="2 3">CAU 1489</strain>
    </source>
</reference>
<comment type="caution">
    <text evidence="2">The sequence shown here is derived from an EMBL/GenBank/DDBJ whole genome shotgun (WGS) entry which is preliminary data.</text>
</comment>
<dbReference type="EMBL" id="WPHG01000001">
    <property type="protein sequence ID" value="MVA96309.1"/>
    <property type="molecule type" value="Genomic_DNA"/>
</dbReference>
<name>A0A844QEU1_9HYPH</name>
<keyword evidence="3" id="KW-1185">Reference proteome</keyword>
<evidence type="ECO:0000259" key="1">
    <source>
        <dbReference type="Pfam" id="PF04266"/>
    </source>
</evidence>
<sequence length="114" mass="12875">MQKLEVVARLFPQIESGAKRSTIRWRETPIRPGPMIYACQGAPKRTLVVEVTRVTRMPLRAAAAFVGRKDEWPDPVMLAGMREHYPDIGLDDVVEVIEHLPPSQPAGCRTRSRD</sequence>
<evidence type="ECO:0000313" key="3">
    <source>
        <dbReference type="Proteomes" id="UP000463224"/>
    </source>
</evidence>
<dbReference type="RefSeq" id="WP_156711263.1">
    <property type="nucleotide sequence ID" value="NZ_WPHG01000001.1"/>
</dbReference>
<protein>
    <recommendedName>
        <fullName evidence="1">ASCH domain-containing protein</fullName>
    </recommendedName>
</protein>
<gene>
    <name evidence="2" type="ORF">GN330_03495</name>
</gene>
<dbReference type="InterPro" id="IPR015947">
    <property type="entry name" value="PUA-like_sf"/>
</dbReference>